<sequence>MMNIVSINGLSKGFGNRKIIDNLNFTVPEGSVFGFVGKNGAGKTTTMKMVLGLLKPDSGTIDVCGEKVTYGKTSSNRHVGYLPDVPEFYNYMRPLEYLSLCGEITGLSKKEIQIRSEELLSLVGLRNEKRRIGGFSRGMKQRLGIAQALLSRPKLLICDEPTSALDPVGRKEILDIMLKIKDSTTVIFSTHILSDVERICDHVAILNKGSIALSGTLSEIKSMHGKDRLLLEFASNDEIQKFKSSDGIKSLLKDSEETNMEIVLHGKDIKAIQKTVISTLAEMNLCPVKMELIELSLENLFLEVVK</sequence>
<dbReference type="EMBL" id="LK932349">
    <property type="protein sequence ID" value="CDS83451.1"/>
    <property type="molecule type" value="Genomic_DNA"/>
</dbReference>
<reference evidence="8" key="1">
    <citation type="submission" date="2014-07" db="EMBL/GenBank/DDBJ databases">
        <authorList>
            <person name="Monot Marc"/>
        </authorList>
    </citation>
    <scope>NUCLEOTIDE SEQUENCE</scope>
    <source>
        <strain evidence="8">7032989</strain>
        <strain evidence="7">7032994</strain>
    </source>
</reference>
<dbReference type="PROSITE" id="PS50893">
    <property type="entry name" value="ABC_TRANSPORTER_2"/>
    <property type="match status" value="1"/>
</dbReference>
<comment type="similarity">
    <text evidence="1">Belongs to the ABC transporter superfamily.</text>
</comment>
<dbReference type="InterPro" id="IPR027417">
    <property type="entry name" value="P-loop_NTPase"/>
</dbReference>
<accession>A0A069AL88</accession>
<evidence type="ECO:0000259" key="5">
    <source>
        <dbReference type="PROSITE" id="PS50893"/>
    </source>
</evidence>
<keyword evidence="2" id="KW-0813">Transport</keyword>
<proteinExistence type="inferred from homology"/>
<dbReference type="EMBL" id="LK932466">
    <property type="protein sequence ID" value="CDS83342.1"/>
    <property type="molecule type" value="Genomic_DNA"/>
</dbReference>
<keyword evidence="4 8" id="KW-0067">ATP-binding</keyword>
<dbReference type="GO" id="GO:0005524">
    <property type="term" value="F:ATP binding"/>
    <property type="evidence" value="ECO:0007669"/>
    <property type="project" value="UniProtKB-KW"/>
</dbReference>
<feature type="domain" description="ABC transporter" evidence="5">
    <location>
        <begin position="5"/>
        <end position="233"/>
    </location>
</feature>
<dbReference type="InterPro" id="IPR025302">
    <property type="entry name" value="DrrA1/2-like_C"/>
</dbReference>
<dbReference type="PANTHER" id="PTHR43335:SF4">
    <property type="entry name" value="ABC TRANSPORTER, ATP-BINDING PROTEIN"/>
    <property type="match status" value="1"/>
</dbReference>
<dbReference type="Proteomes" id="UP000189137">
    <property type="component" value="Unassembled WGS sequence"/>
</dbReference>
<name>A0A069AL88_CLODI</name>
<dbReference type="Pfam" id="PF00005">
    <property type="entry name" value="ABC_tran"/>
    <property type="match status" value="1"/>
</dbReference>
<evidence type="ECO:0000256" key="3">
    <source>
        <dbReference type="ARBA" id="ARBA00022741"/>
    </source>
</evidence>
<keyword evidence="8" id="KW-0378">Hydrolase</keyword>
<evidence type="ECO:0000256" key="2">
    <source>
        <dbReference type="ARBA" id="ARBA00022448"/>
    </source>
</evidence>
<dbReference type="InterPro" id="IPR003593">
    <property type="entry name" value="AAA+_ATPase"/>
</dbReference>
<evidence type="ECO:0000313" key="10">
    <source>
        <dbReference type="Proteomes" id="UP000189137"/>
    </source>
</evidence>
<evidence type="ECO:0000313" key="9">
    <source>
        <dbReference type="EMBL" id="SJT03752.1"/>
    </source>
</evidence>
<dbReference type="PANTHER" id="PTHR43335">
    <property type="entry name" value="ABC TRANSPORTER, ATP-BINDING PROTEIN"/>
    <property type="match status" value="1"/>
</dbReference>
<dbReference type="GO" id="GO:0016887">
    <property type="term" value="F:ATP hydrolysis activity"/>
    <property type="evidence" value="ECO:0007669"/>
    <property type="project" value="InterPro"/>
</dbReference>
<evidence type="ECO:0000313" key="7">
    <source>
        <dbReference type="EMBL" id="CDS83451.1"/>
    </source>
</evidence>
<dbReference type="SMART" id="SM00382">
    <property type="entry name" value="AAA"/>
    <property type="match status" value="1"/>
</dbReference>
<dbReference type="Pfam" id="PF13732">
    <property type="entry name" value="DrrA1-3_C"/>
    <property type="match status" value="1"/>
</dbReference>
<evidence type="ECO:0000256" key="4">
    <source>
        <dbReference type="ARBA" id="ARBA00022840"/>
    </source>
</evidence>
<reference evidence="9 10" key="2">
    <citation type="submission" date="2017-02" db="EMBL/GenBank/DDBJ databases">
        <authorList>
            <consortium name="Pathogen Informatics"/>
        </authorList>
    </citation>
    <scope>NUCLEOTIDE SEQUENCE [LARGE SCALE GENOMIC DNA]</scope>
    <source>
        <strain evidence="9 10">VRECD0157</strain>
    </source>
</reference>
<gene>
    <name evidence="9" type="primary">ecsA_5</name>
    <name evidence="8" type="ORF">BN1095_210216</name>
    <name evidence="6" type="ORF">BN1096_170007</name>
    <name evidence="7" type="ORF">BN1097_150005</name>
    <name evidence="9" type="ORF">SAMEA3375112_03461</name>
</gene>
<dbReference type="Gene3D" id="3.40.50.300">
    <property type="entry name" value="P-loop containing nucleotide triphosphate hydrolases"/>
    <property type="match status" value="1"/>
</dbReference>
<dbReference type="InterPro" id="IPR003439">
    <property type="entry name" value="ABC_transporter-like_ATP-bd"/>
</dbReference>
<dbReference type="SUPFAM" id="SSF52540">
    <property type="entry name" value="P-loop containing nucleoside triphosphate hydrolases"/>
    <property type="match status" value="1"/>
</dbReference>
<dbReference type="CDD" id="cd03230">
    <property type="entry name" value="ABC_DR_subfamily_A"/>
    <property type="match status" value="1"/>
</dbReference>
<dbReference type="EMBL" id="FUPS01000015">
    <property type="protein sequence ID" value="SJT03752.1"/>
    <property type="molecule type" value="Genomic_DNA"/>
</dbReference>
<protein>
    <submittedName>
        <fullName evidence="7">ABC transporter, ATP-binding protein</fullName>
    </submittedName>
    <submittedName>
        <fullName evidence="8">ABC-type transport system, bacitracin/multidrug-family ATP-binding protein</fullName>
        <ecNumber evidence="8">3.6.3.30</ecNumber>
    </submittedName>
    <submittedName>
        <fullName evidence="9">ABC-type transporter ATP-binding protein EcsA</fullName>
    </submittedName>
</protein>
<organism evidence="8">
    <name type="scientific">Clostridioides difficile</name>
    <name type="common">Peptoclostridium difficile</name>
    <dbReference type="NCBI Taxonomy" id="1496"/>
    <lineage>
        <taxon>Bacteria</taxon>
        <taxon>Bacillati</taxon>
        <taxon>Bacillota</taxon>
        <taxon>Clostridia</taxon>
        <taxon>Peptostreptococcales</taxon>
        <taxon>Peptostreptococcaceae</taxon>
        <taxon>Clostridioides</taxon>
    </lineage>
</organism>
<evidence type="ECO:0000256" key="1">
    <source>
        <dbReference type="ARBA" id="ARBA00005417"/>
    </source>
</evidence>
<dbReference type="AlphaFoldDB" id="A0A069AL88"/>
<dbReference type="EC" id="3.6.3.30" evidence="8"/>
<keyword evidence="3" id="KW-0547">Nucleotide-binding</keyword>
<dbReference type="RefSeq" id="WP_018112707.1">
    <property type="nucleotide sequence ID" value="NZ_AP031492.1"/>
</dbReference>
<dbReference type="EMBL" id="LK932861">
    <property type="protein sequence ID" value="CDS99651.1"/>
    <property type="molecule type" value="Genomic_DNA"/>
</dbReference>
<evidence type="ECO:0000313" key="8">
    <source>
        <dbReference type="EMBL" id="CDS99651.1"/>
    </source>
</evidence>
<evidence type="ECO:0000313" key="6">
    <source>
        <dbReference type="EMBL" id="CDS83342.1"/>
    </source>
</evidence>